<feature type="domain" description="SAM-dependent MTase RsmB/NOP-type" evidence="15">
    <location>
        <begin position="182"/>
        <end position="458"/>
    </location>
</feature>
<evidence type="ECO:0000256" key="4">
    <source>
        <dbReference type="ARBA" id="ARBA00012140"/>
    </source>
</evidence>
<dbReference type="InterPro" id="IPR004573">
    <property type="entry name" value="rRNA_ssu_MeTfrase_B"/>
</dbReference>
<dbReference type="EC" id="2.1.1.176" evidence="4"/>
<dbReference type="Pfam" id="PF22458">
    <property type="entry name" value="RsmF-B_ferredox"/>
    <property type="match status" value="1"/>
</dbReference>
<evidence type="ECO:0000256" key="14">
    <source>
        <dbReference type="PROSITE-ProRule" id="PRU01023"/>
    </source>
</evidence>
<dbReference type="InterPro" id="IPR006027">
    <property type="entry name" value="NusB_RsmB_TIM44"/>
</dbReference>
<evidence type="ECO:0000256" key="13">
    <source>
        <dbReference type="ARBA" id="ARBA00047283"/>
    </source>
</evidence>
<dbReference type="FunFam" id="3.40.50.150:FF:000022">
    <property type="entry name" value="Ribosomal RNA small subunit methyltransferase B"/>
    <property type="match status" value="1"/>
</dbReference>
<evidence type="ECO:0000256" key="2">
    <source>
        <dbReference type="ARBA" id="ARBA00004496"/>
    </source>
</evidence>
<keyword evidence="6" id="KW-0698">rRNA processing</keyword>
<comment type="similarity">
    <text evidence="3 14">Belongs to the class I-like SAM-binding methyltransferase superfamily. RsmB/NOP family.</text>
</comment>
<evidence type="ECO:0000256" key="9">
    <source>
        <dbReference type="ARBA" id="ARBA00022691"/>
    </source>
</evidence>
<dbReference type="InterPro" id="IPR018314">
    <property type="entry name" value="RsmB/NOL1/NOP2-like_CS"/>
</dbReference>
<protein>
    <recommendedName>
        <fullName evidence="4">16S rRNA (cytosine(967)-C(5))-methyltransferase</fullName>
        <ecNumber evidence="4">2.1.1.176</ecNumber>
    </recommendedName>
    <alternativeName>
        <fullName evidence="11">16S rRNA m5C967 methyltransferase</fullName>
    </alternativeName>
    <alternativeName>
        <fullName evidence="12">rRNA (cytosine-C(5)-)-methyltransferase RsmB</fullName>
    </alternativeName>
</protein>
<evidence type="ECO:0000256" key="10">
    <source>
        <dbReference type="ARBA" id="ARBA00022884"/>
    </source>
</evidence>
<dbReference type="NCBIfam" id="NF011494">
    <property type="entry name" value="PRK14902.1"/>
    <property type="match status" value="1"/>
</dbReference>
<dbReference type="Gene3D" id="1.10.940.10">
    <property type="entry name" value="NusB-like"/>
    <property type="match status" value="1"/>
</dbReference>
<keyword evidence="5" id="KW-0963">Cytoplasm</keyword>
<evidence type="ECO:0000313" key="16">
    <source>
        <dbReference type="EMBL" id="KXL51732.1"/>
    </source>
</evidence>
<sequence length="459" mass="51989">MNDIPDKGEKRMIQINPREVAAEAMMEIMEEGAYNNMALRRLLRQNGAMTPKDRALVTEIVNGSLRNLYYIDHVIHQFSKIKTEKMKPWVLAVLRTAIYQMYFMKTPDSAACNEAVKLIAERGLAPLKGFVNGVLRTAAREKDSIPLPKEGTVEFLSIQYSHPLWVIKMWLAYFGYEETQKLCQANNCSPDVTIRTNTLKIEKALLKKELEKSGAMVTEGRLAPFAFHLKKTADIGGLKTFKEGLFHVQDESSQLAVEILNPQKGEDIFDLCAAPGGKSFTIAEKMENKGRLICGDIYEHKMDLISQGAVRLGITIIEPKQQDATVYKKEYDSTFDRVLVDAPCSGLGLMGKKPDIRLKKNGDEIDYLVPIQRQILENGARYVKQGGILVYSTCTLCKKENEKNIEWFLKDHPDFIGEDITEFLPQELWQETAKKGYITLLPHKSNTDGFFIAKLKRKG</sequence>
<gene>
    <name evidence="16" type="primary">rsmB</name>
    <name evidence="16" type="ORF">CLNEO_28780</name>
</gene>
<comment type="catalytic activity">
    <reaction evidence="13">
        <text>cytidine(967) in 16S rRNA + S-adenosyl-L-methionine = 5-methylcytidine(967) in 16S rRNA + S-adenosyl-L-homocysteine + H(+)</text>
        <dbReference type="Rhea" id="RHEA:42748"/>
        <dbReference type="Rhea" id="RHEA-COMP:10219"/>
        <dbReference type="Rhea" id="RHEA-COMP:10220"/>
        <dbReference type="ChEBI" id="CHEBI:15378"/>
        <dbReference type="ChEBI" id="CHEBI:57856"/>
        <dbReference type="ChEBI" id="CHEBI:59789"/>
        <dbReference type="ChEBI" id="CHEBI:74483"/>
        <dbReference type="ChEBI" id="CHEBI:82748"/>
        <dbReference type="EC" id="2.1.1.176"/>
    </reaction>
</comment>
<dbReference type="PATRIC" id="fig|36847.3.peg.3367"/>
<organism evidence="16 17">
    <name type="scientific">Anaerotignum neopropionicum</name>
    <dbReference type="NCBI Taxonomy" id="36847"/>
    <lineage>
        <taxon>Bacteria</taxon>
        <taxon>Bacillati</taxon>
        <taxon>Bacillota</taxon>
        <taxon>Clostridia</taxon>
        <taxon>Lachnospirales</taxon>
        <taxon>Anaerotignaceae</taxon>
        <taxon>Anaerotignum</taxon>
    </lineage>
</organism>
<dbReference type="EMBL" id="LRVM01000016">
    <property type="protein sequence ID" value="KXL51732.1"/>
    <property type="molecule type" value="Genomic_DNA"/>
</dbReference>
<dbReference type="GO" id="GO:0003723">
    <property type="term" value="F:RNA binding"/>
    <property type="evidence" value="ECO:0007669"/>
    <property type="project" value="UniProtKB-UniRule"/>
</dbReference>
<dbReference type="Gene3D" id="3.30.70.1170">
    <property type="entry name" value="Sun protein, domain 3"/>
    <property type="match status" value="1"/>
</dbReference>
<keyword evidence="8 14" id="KW-0808">Transferase</keyword>
<dbReference type="GO" id="GO:0006355">
    <property type="term" value="P:regulation of DNA-templated transcription"/>
    <property type="evidence" value="ECO:0007669"/>
    <property type="project" value="InterPro"/>
</dbReference>
<keyword evidence="17" id="KW-1185">Reference proteome</keyword>
<name>A0A136WB34_9FIRM</name>
<evidence type="ECO:0000256" key="6">
    <source>
        <dbReference type="ARBA" id="ARBA00022552"/>
    </source>
</evidence>
<dbReference type="Gene3D" id="3.40.50.150">
    <property type="entry name" value="Vaccinia Virus protein VP39"/>
    <property type="match status" value="1"/>
</dbReference>
<evidence type="ECO:0000313" key="17">
    <source>
        <dbReference type="Proteomes" id="UP000070539"/>
    </source>
</evidence>
<evidence type="ECO:0000256" key="12">
    <source>
        <dbReference type="ARBA" id="ARBA00031088"/>
    </source>
</evidence>
<dbReference type="InterPro" id="IPR029063">
    <property type="entry name" value="SAM-dependent_MTases_sf"/>
</dbReference>
<dbReference type="InterPro" id="IPR001678">
    <property type="entry name" value="MeTrfase_RsmB-F_NOP2_dom"/>
</dbReference>
<dbReference type="PROSITE" id="PS51686">
    <property type="entry name" value="SAM_MT_RSMB_NOP"/>
    <property type="match status" value="1"/>
</dbReference>
<dbReference type="STRING" id="36847.CLNEO_28780"/>
<evidence type="ECO:0000256" key="3">
    <source>
        <dbReference type="ARBA" id="ARBA00007494"/>
    </source>
</evidence>
<evidence type="ECO:0000256" key="11">
    <source>
        <dbReference type="ARBA" id="ARBA00030399"/>
    </source>
</evidence>
<feature type="binding site" evidence="14">
    <location>
        <position position="323"/>
    </location>
    <ligand>
        <name>S-adenosyl-L-methionine</name>
        <dbReference type="ChEBI" id="CHEBI:59789"/>
    </ligand>
</feature>
<dbReference type="PANTHER" id="PTHR22807:SF53">
    <property type="entry name" value="RIBOSOMAL RNA SMALL SUBUNIT METHYLTRANSFERASE B-RELATED"/>
    <property type="match status" value="1"/>
</dbReference>
<dbReference type="NCBIfam" id="TIGR00563">
    <property type="entry name" value="rsmB"/>
    <property type="match status" value="1"/>
</dbReference>
<feature type="binding site" evidence="14">
    <location>
        <position position="296"/>
    </location>
    <ligand>
        <name>S-adenosyl-L-methionine</name>
        <dbReference type="ChEBI" id="CHEBI:59789"/>
    </ligand>
</feature>
<proteinExistence type="inferred from homology"/>
<dbReference type="Pfam" id="PF01189">
    <property type="entry name" value="Methyltr_RsmB-F"/>
    <property type="match status" value="1"/>
</dbReference>
<dbReference type="InterPro" id="IPR035926">
    <property type="entry name" value="NusB-like_sf"/>
</dbReference>
<feature type="active site" description="Nucleophile" evidence="14">
    <location>
        <position position="394"/>
    </location>
</feature>
<reference evidence="16 17" key="1">
    <citation type="submission" date="2016-01" db="EMBL/GenBank/DDBJ databases">
        <title>Genome sequence of Clostridium neopropionicum X4, DSM-3847.</title>
        <authorList>
            <person name="Poehlein A."/>
            <person name="Beck M.H."/>
            <person name="Bengelsdorf F.R."/>
            <person name="Daniel R."/>
            <person name="Duerre P."/>
        </authorList>
    </citation>
    <scope>NUCLEOTIDE SEQUENCE [LARGE SCALE GENOMIC DNA]</scope>
    <source>
        <strain evidence="16 17">DSM-3847</strain>
    </source>
</reference>
<dbReference type="PANTHER" id="PTHR22807">
    <property type="entry name" value="NOP2 YEAST -RELATED NOL1/NOP2/FMU SUN DOMAIN-CONTAINING"/>
    <property type="match status" value="1"/>
</dbReference>
<keyword evidence="10 14" id="KW-0694">RNA-binding</keyword>
<feature type="binding site" evidence="14">
    <location>
        <begin position="272"/>
        <end position="278"/>
    </location>
    <ligand>
        <name>S-adenosyl-L-methionine</name>
        <dbReference type="ChEBI" id="CHEBI:59789"/>
    </ligand>
</feature>
<feature type="binding site" evidence="14">
    <location>
        <position position="341"/>
    </location>
    <ligand>
        <name>S-adenosyl-L-methionine</name>
        <dbReference type="ChEBI" id="CHEBI:59789"/>
    </ligand>
</feature>
<evidence type="ECO:0000256" key="8">
    <source>
        <dbReference type="ARBA" id="ARBA00022679"/>
    </source>
</evidence>
<comment type="caution">
    <text evidence="16">The sequence shown here is derived from an EMBL/GenBank/DDBJ whole genome shotgun (WGS) entry which is preliminary data.</text>
</comment>
<dbReference type="InterPro" id="IPR054728">
    <property type="entry name" value="RsmB-like_ferredoxin"/>
</dbReference>
<dbReference type="Pfam" id="PF01029">
    <property type="entry name" value="NusB"/>
    <property type="match status" value="1"/>
</dbReference>
<dbReference type="CDD" id="cd02440">
    <property type="entry name" value="AdoMet_MTases"/>
    <property type="match status" value="1"/>
</dbReference>
<dbReference type="AlphaFoldDB" id="A0A136WB34"/>
<evidence type="ECO:0000256" key="7">
    <source>
        <dbReference type="ARBA" id="ARBA00022603"/>
    </source>
</evidence>
<evidence type="ECO:0000259" key="15">
    <source>
        <dbReference type="PROSITE" id="PS51686"/>
    </source>
</evidence>
<keyword evidence="7 14" id="KW-0489">Methyltransferase</keyword>
<dbReference type="PROSITE" id="PS01153">
    <property type="entry name" value="NOL1_NOP2_SUN"/>
    <property type="match status" value="1"/>
</dbReference>
<dbReference type="InterPro" id="IPR023267">
    <property type="entry name" value="RCMT"/>
</dbReference>
<comment type="function">
    <text evidence="1">Specifically methylates the cytosine at position 967 (m5C967) of 16S rRNA.</text>
</comment>
<keyword evidence="9 14" id="KW-0949">S-adenosyl-L-methionine</keyword>
<dbReference type="SUPFAM" id="SSF53335">
    <property type="entry name" value="S-adenosyl-L-methionine-dependent methyltransferases"/>
    <property type="match status" value="1"/>
</dbReference>
<dbReference type="GO" id="GO:0005737">
    <property type="term" value="C:cytoplasm"/>
    <property type="evidence" value="ECO:0007669"/>
    <property type="project" value="UniProtKB-SubCell"/>
</dbReference>
<dbReference type="Proteomes" id="UP000070539">
    <property type="component" value="Unassembled WGS sequence"/>
</dbReference>
<comment type="subcellular location">
    <subcellularLocation>
        <location evidence="2">Cytoplasm</location>
    </subcellularLocation>
</comment>
<accession>A0A136WB34</accession>
<dbReference type="GO" id="GO:0008649">
    <property type="term" value="F:rRNA methyltransferase activity"/>
    <property type="evidence" value="ECO:0007669"/>
    <property type="project" value="InterPro"/>
</dbReference>
<evidence type="ECO:0000256" key="5">
    <source>
        <dbReference type="ARBA" id="ARBA00022490"/>
    </source>
</evidence>
<dbReference type="PRINTS" id="PR02008">
    <property type="entry name" value="RCMTFAMILY"/>
</dbReference>
<dbReference type="InterPro" id="IPR049560">
    <property type="entry name" value="MeTrfase_RsmB-F_NOP2_cat"/>
</dbReference>
<dbReference type="SUPFAM" id="SSF48013">
    <property type="entry name" value="NusB-like"/>
    <property type="match status" value="1"/>
</dbReference>
<evidence type="ECO:0000256" key="1">
    <source>
        <dbReference type="ARBA" id="ARBA00002724"/>
    </source>
</evidence>